<comment type="similarity">
    <text evidence="1">Belongs to the ATG16 family.</text>
</comment>
<evidence type="ECO:0000256" key="1">
    <source>
        <dbReference type="ARBA" id="ARBA00005331"/>
    </source>
</evidence>
<feature type="region of interest" description="Disordered" evidence="3">
    <location>
        <begin position="36"/>
        <end position="64"/>
    </location>
</feature>
<organism evidence="5 6">
    <name type="scientific">Elaphomyces granulatus</name>
    <dbReference type="NCBI Taxonomy" id="519963"/>
    <lineage>
        <taxon>Eukaryota</taxon>
        <taxon>Fungi</taxon>
        <taxon>Dikarya</taxon>
        <taxon>Ascomycota</taxon>
        <taxon>Pezizomycotina</taxon>
        <taxon>Eurotiomycetes</taxon>
        <taxon>Eurotiomycetidae</taxon>
        <taxon>Eurotiales</taxon>
        <taxon>Elaphomycetaceae</taxon>
        <taxon>Elaphomyces</taxon>
    </lineage>
</organism>
<comment type="caution">
    <text evidence="5">The sequence shown here is derived from an EMBL/GenBank/DDBJ whole genome shotgun (WGS) entry which is preliminary data.</text>
</comment>
<evidence type="ECO:0000313" key="5">
    <source>
        <dbReference type="EMBL" id="OXV08301.1"/>
    </source>
</evidence>
<accession>A0A232LVU3</accession>
<evidence type="ECO:0000259" key="4">
    <source>
        <dbReference type="Pfam" id="PF08614"/>
    </source>
</evidence>
<evidence type="ECO:0000313" key="6">
    <source>
        <dbReference type="Proteomes" id="UP000243515"/>
    </source>
</evidence>
<dbReference type="InterPro" id="IPR013923">
    <property type="entry name" value="Autophagy-rel_prot_16_dom"/>
</dbReference>
<keyword evidence="2" id="KW-0175">Coiled coil</keyword>
<proteinExistence type="inferred from homology"/>
<feature type="coiled-coil region" evidence="2">
    <location>
        <begin position="66"/>
        <end position="107"/>
    </location>
</feature>
<evidence type="ECO:0000256" key="3">
    <source>
        <dbReference type="SAM" id="MobiDB-lite"/>
    </source>
</evidence>
<reference evidence="5 6" key="1">
    <citation type="journal article" date="2015" name="Environ. Microbiol.">
        <title>Metagenome sequence of Elaphomyces granulatus from sporocarp tissue reveals Ascomycota ectomycorrhizal fingerprints of genome expansion and a Proteobacteria-rich microbiome.</title>
        <authorList>
            <person name="Quandt C.A."/>
            <person name="Kohler A."/>
            <person name="Hesse C.N."/>
            <person name="Sharpton T.J."/>
            <person name="Martin F."/>
            <person name="Spatafora J.W."/>
        </authorList>
    </citation>
    <scope>NUCLEOTIDE SEQUENCE [LARGE SCALE GENOMIC DNA]</scope>
    <source>
        <strain evidence="5 6">OSC145934</strain>
    </source>
</reference>
<dbReference type="Pfam" id="PF08614">
    <property type="entry name" value="ATG16"/>
    <property type="match status" value="1"/>
</dbReference>
<gene>
    <name evidence="5" type="ORF">Egran_03932</name>
</gene>
<dbReference type="OrthoDB" id="8949486at2759"/>
<dbReference type="AlphaFoldDB" id="A0A232LVU3"/>
<name>A0A232LVU3_9EURO</name>
<feature type="coiled-coil region" evidence="2">
    <location>
        <begin position="143"/>
        <end position="177"/>
    </location>
</feature>
<dbReference type="CDD" id="cd22887">
    <property type="entry name" value="Atg16_CCD"/>
    <property type="match status" value="1"/>
</dbReference>
<feature type="domain" description="Autophagy-related protein 16" evidence="4">
    <location>
        <begin position="7"/>
        <end position="190"/>
    </location>
</feature>
<sequence>MANWRDEYSAALVVRDRRDQANTTLFDAYTRLADRSVQVVRPETPRTPSSPAPSKRGPGPGQLEAAQSLQDTLAAVRSDLTAAQQSRTELQDRLSGTTTDLEKLKKKSIQDGRRIAALEGERTHLQLRLKDRDEELRGKAKLLDSVQDELASLNLQLNMSEEKSARLQKENQELIDRWMARMGREAEAMNNASKFS</sequence>
<keyword evidence="6" id="KW-1185">Reference proteome</keyword>
<dbReference type="Proteomes" id="UP000243515">
    <property type="component" value="Unassembled WGS sequence"/>
</dbReference>
<evidence type="ECO:0000256" key="2">
    <source>
        <dbReference type="SAM" id="Coils"/>
    </source>
</evidence>
<dbReference type="Gene3D" id="1.20.5.170">
    <property type="match status" value="1"/>
</dbReference>
<dbReference type="EMBL" id="NPHW01004208">
    <property type="protein sequence ID" value="OXV08301.1"/>
    <property type="molecule type" value="Genomic_DNA"/>
</dbReference>
<protein>
    <recommendedName>
        <fullName evidence="4">Autophagy-related protein 16 domain-containing protein</fullName>
    </recommendedName>
</protein>